<feature type="compositionally biased region" description="Pro residues" evidence="1">
    <location>
        <begin position="231"/>
        <end position="250"/>
    </location>
</feature>
<accession>A0ABQ8U2D7</accession>
<reference evidence="2" key="1">
    <citation type="journal article" date="2022" name="bioRxiv">
        <title>Genomics of Preaxostyla Flagellates Illuminates Evolutionary Transitions and the Path Towards Mitochondrial Loss.</title>
        <authorList>
            <person name="Novak L.V.F."/>
            <person name="Treitli S.C."/>
            <person name="Pyrih J."/>
            <person name="Halakuc P."/>
            <person name="Pipaliya S.V."/>
            <person name="Vacek V."/>
            <person name="Brzon O."/>
            <person name="Soukal P."/>
            <person name="Eme L."/>
            <person name="Dacks J.B."/>
            <person name="Karnkowska A."/>
            <person name="Elias M."/>
            <person name="Hampl V."/>
        </authorList>
    </citation>
    <scope>NUCLEOTIDE SEQUENCE</scope>
    <source>
        <strain evidence="2">RCP-MX</strain>
    </source>
</reference>
<comment type="caution">
    <text evidence="2">The sequence shown here is derived from an EMBL/GenBank/DDBJ whole genome shotgun (WGS) entry which is preliminary data.</text>
</comment>
<proteinExistence type="predicted"/>
<protein>
    <submittedName>
        <fullName evidence="2">Uncharacterized protein</fullName>
    </submittedName>
</protein>
<sequence>MGSPIPLLFRPLDPTTTAHRQLTTHRPSIHPPLARLSHGTGISFCRLFAVDGDPSLHTQPPPMNSPNIRHHEQLPSFCRLRDPHPATGPAVAHVWPVSPGPSLQAPLGLTKVVLLIGAVRGGLFHRAVELDHPPSPSLPPISNLTPILTRRSPSPPPAAHAARFGPSSERERPAKNRSQSCSRYGVAQAQGCPRERPTGRAPGSGVFQETTPLFYRRVPGKNLFGPVVDVPVPPPGVRRPWVPPWGPTPCPGASRSRVRPAPGAT</sequence>
<keyword evidence="3" id="KW-1185">Reference proteome</keyword>
<organism evidence="2 3">
    <name type="scientific">Paratrimastix pyriformis</name>
    <dbReference type="NCBI Taxonomy" id="342808"/>
    <lineage>
        <taxon>Eukaryota</taxon>
        <taxon>Metamonada</taxon>
        <taxon>Preaxostyla</taxon>
        <taxon>Paratrimastigidae</taxon>
        <taxon>Paratrimastix</taxon>
    </lineage>
</organism>
<dbReference type="Proteomes" id="UP001141327">
    <property type="component" value="Unassembled WGS sequence"/>
</dbReference>
<gene>
    <name evidence="2" type="ORF">PAPYR_12144</name>
</gene>
<evidence type="ECO:0000313" key="2">
    <source>
        <dbReference type="EMBL" id="KAJ4453387.1"/>
    </source>
</evidence>
<name>A0ABQ8U2D7_9EUKA</name>
<feature type="region of interest" description="Disordered" evidence="1">
    <location>
        <begin position="131"/>
        <end position="207"/>
    </location>
</feature>
<feature type="region of interest" description="Disordered" evidence="1">
    <location>
        <begin position="225"/>
        <end position="265"/>
    </location>
</feature>
<feature type="compositionally biased region" description="Low complexity" evidence="1">
    <location>
        <begin position="140"/>
        <end position="152"/>
    </location>
</feature>
<evidence type="ECO:0000256" key="1">
    <source>
        <dbReference type="SAM" id="MobiDB-lite"/>
    </source>
</evidence>
<evidence type="ECO:0000313" key="3">
    <source>
        <dbReference type="Proteomes" id="UP001141327"/>
    </source>
</evidence>
<dbReference type="EMBL" id="JAPMOS010000269">
    <property type="protein sequence ID" value="KAJ4453387.1"/>
    <property type="molecule type" value="Genomic_DNA"/>
</dbReference>